<dbReference type="Proteomes" id="UP000682733">
    <property type="component" value="Unassembled WGS sequence"/>
</dbReference>
<comment type="caution">
    <text evidence="3">The sequence shown here is derived from an EMBL/GenBank/DDBJ whole genome shotgun (WGS) entry which is preliminary data.</text>
</comment>
<dbReference type="EMBL" id="CAJOBC010002388">
    <property type="protein sequence ID" value="CAF3730644.1"/>
    <property type="molecule type" value="Genomic_DNA"/>
</dbReference>
<evidence type="ECO:0000313" key="6">
    <source>
        <dbReference type="Proteomes" id="UP000663829"/>
    </source>
</evidence>
<dbReference type="InterPro" id="IPR027830">
    <property type="entry name" value="C5orf34-like_N"/>
</dbReference>
<evidence type="ECO:0000259" key="1">
    <source>
        <dbReference type="Pfam" id="PF15025"/>
    </source>
</evidence>
<feature type="domain" description="C5orf34-like N-terminal" evidence="1">
    <location>
        <begin position="37"/>
        <end position="100"/>
    </location>
</feature>
<reference evidence="3" key="1">
    <citation type="submission" date="2021-02" db="EMBL/GenBank/DDBJ databases">
        <authorList>
            <person name="Nowell W R."/>
        </authorList>
    </citation>
    <scope>NUCLEOTIDE SEQUENCE</scope>
</reference>
<dbReference type="EMBL" id="CAJOBA010001958">
    <property type="protein sequence ID" value="CAF3622557.1"/>
    <property type="molecule type" value="Genomic_DNA"/>
</dbReference>
<evidence type="ECO:0000313" key="2">
    <source>
        <dbReference type="EMBL" id="CAF0837695.1"/>
    </source>
</evidence>
<accession>A0A814DK61</accession>
<dbReference type="PANTHER" id="PTHR34531:SF1">
    <property type="entry name" value="CHROMOSOME 5 OPEN READING FRAME 34"/>
    <property type="match status" value="1"/>
</dbReference>
<dbReference type="EMBL" id="CAJNOK010001958">
    <property type="protein sequence ID" value="CAF0837695.1"/>
    <property type="molecule type" value="Genomic_DNA"/>
</dbReference>
<sequence>MLALFCQQPIKPYYIKRFVANDKDLFMDQFFIFKQLLMYVNDAIEATFVDGCKIYLSPCGTEYVFQNGNQANGLLNEKHRTIYTTSSLIDRIKPIIEFRNLFAEIPFLVAAFVDKSQCYHTTADPTHVRWSYSNLPIDNRTNYTWTSICGRAEILLPKCKQIVYVKHPIQVSRIPYKDDKDEPTSKYINVFAPVQRLFKVDQCPIYLKSFITSFLEFIEQLEEAEEHHSVKRTLFDSDNDDKLCFELPKPLSTNCQRANQHRLYDMMFESDIKILKTKQMTYRMCYDEPQSIEAIANGTSDYVVTTNIQTVFYNYYCMKANICQLLTISECSLPPQNEQLEHIISFMSTMRQRMLTMSKYVKETPCWEEQTMNDKEMCISNKPIYKQIVVPKVGHFLYYEDNSVQIQYCSNHIVDIAADQVQLCQLNHFDFRCRLTINNKTIEIYNASNSGIYLKYISGAIEWCLWILEQKRFDRQRNLMSSIEQELFVLKHYSTMNELRDTNSSLNSSSLLPPVSTTINDQYSTPMYTQKYVNDILQQTTRFTQEIEMSLLNNKS</sequence>
<gene>
    <name evidence="3" type="ORF">GPM918_LOCUS11478</name>
    <name evidence="2" type="ORF">OVA965_LOCUS6480</name>
    <name evidence="5" type="ORF">SRO942_LOCUS11479</name>
    <name evidence="4" type="ORF">TMI583_LOCUS6476</name>
</gene>
<dbReference type="OrthoDB" id="10018213at2759"/>
<dbReference type="Proteomes" id="UP000677228">
    <property type="component" value="Unassembled WGS sequence"/>
</dbReference>
<proteinExistence type="predicted"/>
<keyword evidence="6" id="KW-1185">Reference proteome</keyword>
<evidence type="ECO:0000313" key="3">
    <source>
        <dbReference type="EMBL" id="CAF0955571.1"/>
    </source>
</evidence>
<evidence type="ECO:0000313" key="4">
    <source>
        <dbReference type="EMBL" id="CAF3622557.1"/>
    </source>
</evidence>
<dbReference type="PANTHER" id="PTHR34531">
    <property type="entry name" value="ZGC:153352"/>
    <property type="match status" value="1"/>
</dbReference>
<protein>
    <recommendedName>
        <fullName evidence="1">C5orf34-like N-terminal domain-containing protein</fullName>
    </recommendedName>
</protein>
<dbReference type="Proteomes" id="UP000663829">
    <property type="component" value="Unassembled WGS sequence"/>
</dbReference>
<evidence type="ECO:0000313" key="5">
    <source>
        <dbReference type="EMBL" id="CAF3730644.1"/>
    </source>
</evidence>
<dbReference type="AlphaFoldDB" id="A0A814DK61"/>
<dbReference type="EMBL" id="CAJNOQ010002388">
    <property type="protein sequence ID" value="CAF0955571.1"/>
    <property type="molecule type" value="Genomic_DNA"/>
</dbReference>
<dbReference type="Proteomes" id="UP000681722">
    <property type="component" value="Unassembled WGS sequence"/>
</dbReference>
<dbReference type="InterPro" id="IPR053901">
    <property type="entry name" value="C5orf34-like"/>
</dbReference>
<dbReference type="Pfam" id="PF15025">
    <property type="entry name" value="C5orf34-like_N"/>
    <property type="match status" value="1"/>
</dbReference>
<organism evidence="3 6">
    <name type="scientific">Didymodactylos carnosus</name>
    <dbReference type="NCBI Taxonomy" id="1234261"/>
    <lineage>
        <taxon>Eukaryota</taxon>
        <taxon>Metazoa</taxon>
        <taxon>Spiralia</taxon>
        <taxon>Gnathifera</taxon>
        <taxon>Rotifera</taxon>
        <taxon>Eurotatoria</taxon>
        <taxon>Bdelloidea</taxon>
        <taxon>Philodinida</taxon>
        <taxon>Philodinidae</taxon>
        <taxon>Didymodactylos</taxon>
    </lineage>
</organism>
<name>A0A814DK61_9BILA</name>